<comment type="similarity">
    <text evidence="3">Belongs to the CoaE family.</text>
</comment>
<dbReference type="GO" id="GO:0005524">
    <property type="term" value="F:ATP binding"/>
    <property type="evidence" value="ECO:0007669"/>
    <property type="project" value="UniProtKB-UniRule"/>
</dbReference>
<evidence type="ECO:0000256" key="4">
    <source>
        <dbReference type="NCBIfam" id="TIGR00152"/>
    </source>
</evidence>
<comment type="function">
    <text evidence="3">Catalyzes the phosphorylation of the 3'-hydroxyl group of dephosphocoenzyme A to form coenzyme A.</text>
</comment>
<dbReference type="Gene3D" id="3.40.50.300">
    <property type="entry name" value="P-loop containing nucleotide triphosphate hydrolases"/>
    <property type="match status" value="1"/>
</dbReference>
<comment type="subcellular location">
    <subcellularLocation>
        <location evidence="3">Cytoplasm</location>
    </subcellularLocation>
</comment>
<dbReference type="PROSITE" id="PS51219">
    <property type="entry name" value="DPCK"/>
    <property type="match status" value="1"/>
</dbReference>
<dbReference type="Pfam" id="PF01121">
    <property type="entry name" value="CoaE"/>
    <property type="match status" value="1"/>
</dbReference>
<dbReference type="AlphaFoldDB" id="A0A6N2TMS1"/>
<feature type="binding site" evidence="3">
    <location>
        <begin position="37"/>
        <end position="42"/>
    </location>
    <ligand>
        <name>ATP</name>
        <dbReference type="ChEBI" id="CHEBI:30616"/>
    </ligand>
</feature>
<dbReference type="InterPro" id="IPR001977">
    <property type="entry name" value="Depp_CoAkinase"/>
</dbReference>
<dbReference type="GO" id="GO:0015937">
    <property type="term" value="P:coenzyme A biosynthetic process"/>
    <property type="evidence" value="ECO:0007669"/>
    <property type="project" value="UniProtKB-UniRule"/>
</dbReference>
<dbReference type="PANTHER" id="PTHR10695:SF46">
    <property type="entry name" value="BIFUNCTIONAL COENZYME A SYNTHASE-RELATED"/>
    <property type="match status" value="1"/>
</dbReference>
<dbReference type="EC" id="2.7.1.24" evidence="3 4"/>
<protein>
    <recommendedName>
        <fullName evidence="3 4">Dephospho-CoA kinase</fullName>
        <ecNumber evidence="3 4">2.7.1.24</ecNumber>
    </recommendedName>
    <alternativeName>
        <fullName evidence="3">Dephosphocoenzyme A kinase</fullName>
    </alternativeName>
</protein>
<keyword evidence="3" id="KW-0173">Coenzyme A biosynthesis</keyword>
<dbReference type="HAMAP" id="MF_00376">
    <property type="entry name" value="Dephospho_CoA_kinase"/>
    <property type="match status" value="1"/>
</dbReference>
<keyword evidence="1 3" id="KW-0547">Nucleotide-binding</keyword>
<dbReference type="NCBIfam" id="TIGR00152">
    <property type="entry name" value="dephospho-CoA kinase"/>
    <property type="match status" value="1"/>
</dbReference>
<dbReference type="SUPFAM" id="SSF52540">
    <property type="entry name" value="P-loop containing nucleoside triphosphate hydrolases"/>
    <property type="match status" value="1"/>
</dbReference>
<dbReference type="GO" id="GO:0005737">
    <property type="term" value="C:cytoplasm"/>
    <property type="evidence" value="ECO:0007669"/>
    <property type="project" value="UniProtKB-SubCell"/>
</dbReference>
<dbReference type="InterPro" id="IPR027417">
    <property type="entry name" value="P-loop_NTPase"/>
</dbReference>
<keyword evidence="3 5" id="KW-0418">Kinase</keyword>
<evidence type="ECO:0000256" key="2">
    <source>
        <dbReference type="ARBA" id="ARBA00022840"/>
    </source>
</evidence>
<proteinExistence type="inferred from homology"/>
<keyword evidence="3 5" id="KW-0808">Transferase</keyword>
<keyword evidence="2 3" id="KW-0067">ATP-binding</keyword>
<dbReference type="GO" id="GO:0004140">
    <property type="term" value="F:dephospho-CoA kinase activity"/>
    <property type="evidence" value="ECO:0007669"/>
    <property type="project" value="UniProtKB-UniRule"/>
</dbReference>
<gene>
    <name evidence="3 5" type="primary">coaE</name>
    <name evidence="5" type="ORF">AOLFYP35_01417</name>
</gene>
<dbReference type="PANTHER" id="PTHR10695">
    <property type="entry name" value="DEPHOSPHO-COA KINASE-RELATED"/>
    <property type="match status" value="1"/>
</dbReference>
<organism evidence="5">
    <name type="scientific">Schaalia odontolytica</name>
    <dbReference type="NCBI Taxonomy" id="1660"/>
    <lineage>
        <taxon>Bacteria</taxon>
        <taxon>Bacillati</taxon>
        <taxon>Actinomycetota</taxon>
        <taxon>Actinomycetes</taxon>
        <taxon>Actinomycetales</taxon>
        <taxon>Actinomycetaceae</taxon>
        <taxon>Schaalia</taxon>
    </lineage>
</organism>
<name>A0A6N2TMS1_9ACTO</name>
<evidence type="ECO:0000256" key="3">
    <source>
        <dbReference type="HAMAP-Rule" id="MF_00376"/>
    </source>
</evidence>
<dbReference type="UniPathway" id="UPA00241">
    <property type="reaction ID" value="UER00356"/>
</dbReference>
<sequence>MKTVIQSGGASAYLLRPIPQARAQGPSLFLALSGGIGAGKSTIAQVLRGLGVYVVDADQLAREVLSPSHPVYEAVLANFGTDLTLPDRSLDRHLLAQRAFSSPESTLLLNSLTHPAISALAWERLKSAPQGSCALYDVPLLTTYEDASLFDVVIMVSAPEEVRVRRLISRGLSEEDARARIHSQISDSERRKLASLWVENHGNQEDLVDVSNQLYSSWLTRVH</sequence>
<comment type="pathway">
    <text evidence="3">Cofactor biosynthesis; coenzyme A biosynthesis; CoA from (R)-pantothenate: step 5/5.</text>
</comment>
<reference evidence="5" key="1">
    <citation type="submission" date="2019-11" db="EMBL/GenBank/DDBJ databases">
        <authorList>
            <person name="Feng L."/>
        </authorList>
    </citation>
    <scope>NUCLEOTIDE SEQUENCE</scope>
    <source>
        <strain evidence="5">AodontolyticusLFYP35</strain>
    </source>
</reference>
<evidence type="ECO:0000313" key="5">
    <source>
        <dbReference type="EMBL" id="VYT06259.1"/>
    </source>
</evidence>
<dbReference type="CDD" id="cd02022">
    <property type="entry name" value="DPCK"/>
    <property type="match status" value="1"/>
</dbReference>
<evidence type="ECO:0000256" key="1">
    <source>
        <dbReference type="ARBA" id="ARBA00022741"/>
    </source>
</evidence>
<keyword evidence="3" id="KW-0963">Cytoplasm</keyword>
<comment type="catalytic activity">
    <reaction evidence="3">
        <text>3'-dephospho-CoA + ATP = ADP + CoA + H(+)</text>
        <dbReference type="Rhea" id="RHEA:18245"/>
        <dbReference type="ChEBI" id="CHEBI:15378"/>
        <dbReference type="ChEBI" id="CHEBI:30616"/>
        <dbReference type="ChEBI" id="CHEBI:57287"/>
        <dbReference type="ChEBI" id="CHEBI:57328"/>
        <dbReference type="ChEBI" id="CHEBI:456216"/>
        <dbReference type="EC" id="2.7.1.24"/>
    </reaction>
</comment>
<dbReference type="EMBL" id="CACRSM010000002">
    <property type="protein sequence ID" value="VYT06259.1"/>
    <property type="molecule type" value="Genomic_DNA"/>
</dbReference>
<accession>A0A6N2TMS1</accession>